<evidence type="ECO:0000256" key="1">
    <source>
        <dbReference type="ARBA" id="ARBA00022723"/>
    </source>
</evidence>
<keyword evidence="2" id="KW-0186">Copper</keyword>
<dbReference type="CDD" id="cd13921">
    <property type="entry name" value="Amicyanin"/>
    <property type="match status" value="1"/>
</dbReference>
<sequence>MSIGSHAKSARVVTGFVLAAAVLLSSCGSGDSDSAATSTAKTPAATTTPANTGSPERAAVTVTVDDMKFAPENVTVKLGETVTWKFSDRVPHSVQGIGDKAMGINSPIYTTGQWSYTFTALGTYRYLCSLHPQMRGTVTVE</sequence>
<keyword evidence="4" id="KW-0732">Signal</keyword>
<dbReference type="SUPFAM" id="SSF49503">
    <property type="entry name" value="Cupredoxins"/>
    <property type="match status" value="1"/>
</dbReference>
<proteinExistence type="predicted"/>
<dbReference type="RefSeq" id="WP_357781457.1">
    <property type="nucleotide sequence ID" value="NZ_JBFAKC010000003.1"/>
</dbReference>
<evidence type="ECO:0000313" key="6">
    <source>
        <dbReference type="EMBL" id="MEV0707568.1"/>
    </source>
</evidence>
<dbReference type="EMBL" id="JBFAKC010000003">
    <property type="protein sequence ID" value="MEV0707568.1"/>
    <property type="molecule type" value="Genomic_DNA"/>
</dbReference>
<dbReference type="InterPro" id="IPR000923">
    <property type="entry name" value="BlueCu_1"/>
</dbReference>
<evidence type="ECO:0000256" key="4">
    <source>
        <dbReference type="SAM" id="SignalP"/>
    </source>
</evidence>
<keyword evidence="7" id="KW-1185">Reference proteome</keyword>
<evidence type="ECO:0000313" key="7">
    <source>
        <dbReference type="Proteomes" id="UP001551695"/>
    </source>
</evidence>
<dbReference type="InterPro" id="IPR035668">
    <property type="entry name" value="Amicyanin"/>
</dbReference>
<feature type="compositionally biased region" description="Low complexity" evidence="3">
    <location>
        <begin position="34"/>
        <end position="55"/>
    </location>
</feature>
<feature type="domain" description="Blue (type 1) copper" evidence="5">
    <location>
        <begin position="59"/>
        <end position="141"/>
    </location>
</feature>
<evidence type="ECO:0000256" key="2">
    <source>
        <dbReference type="ARBA" id="ARBA00023008"/>
    </source>
</evidence>
<dbReference type="PANTHER" id="PTHR36507">
    <property type="entry name" value="BLL1555 PROTEIN"/>
    <property type="match status" value="1"/>
</dbReference>
<dbReference type="InterPro" id="IPR052721">
    <property type="entry name" value="ET_Amicyanin"/>
</dbReference>
<reference evidence="6 7" key="1">
    <citation type="submission" date="2024-06" db="EMBL/GenBank/DDBJ databases">
        <title>The Natural Products Discovery Center: Release of the First 8490 Sequenced Strains for Exploring Actinobacteria Biosynthetic Diversity.</title>
        <authorList>
            <person name="Kalkreuter E."/>
            <person name="Kautsar S.A."/>
            <person name="Yang D."/>
            <person name="Bader C.D."/>
            <person name="Teijaro C.N."/>
            <person name="Fluegel L."/>
            <person name="Davis C.M."/>
            <person name="Simpson J.R."/>
            <person name="Lauterbach L."/>
            <person name="Steele A.D."/>
            <person name="Gui C."/>
            <person name="Meng S."/>
            <person name="Li G."/>
            <person name="Viehrig K."/>
            <person name="Ye F."/>
            <person name="Su P."/>
            <person name="Kiefer A.F."/>
            <person name="Nichols A."/>
            <person name="Cepeda A.J."/>
            <person name="Yan W."/>
            <person name="Fan B."/>
            <person name="Jiang Y."/>
            <person name="Adhikari A."/>
            <person name="Zheng C.-J."/>
            <person name="Schuster L."/>
            <person name="Cowan T.M."/>
            <person name="Smanski M.J."/>
            <person name="Chevrette M.G."/>
            <person name="De Carvalho L.P.S."/>
            <person name="Shen B."/>
        </authorList>
    </citation>
    <scope>NUCLEOTIDE SEQUENCE [LARGE SCALE GENOMIC DNA]</scope>
    <source>
        <strain evidence="6 7">NPDC050403</strain>
    </source>
</reference>
<feature type="signal peptide" evidence="4">
    <location>
        <begin position="1"/>
        <end position="19"/>
    </location>
</feature>
<keyword evidence="1" id="KW-0479">Metal-binding</keyword>
<name>A0ABV3FQD5_9NOCA</name>
<organism evidence="6 7">
    <name type="scientific">Nocardia aurea</name>
    <dbReference type="NCBI Taxonomy" id="2144174"/>
    <lineage>
        <taxon>Bacteria</taxon>
        <taxon>Bacillati</taxon>
        <taxon>Actinomycetota</taxon>
        <taxon>Actinomycetes</taxon>
        <taxon>Mycobacteriales</taxon>
        <taxon>Nocardiaceae</taxon>
        <taxon>Nocardia</taxon>
    </lineage>
</organism>
<feature type="region of interest" description="Disordered" evidence="3">
    <location>
        <begin position="34"/>
        <end position="56"/>
    </location>
</feature>
<evidence type="ECO:0000256" key="3">
    <source>
        <dbReference type="SAM" id="MobiDB-lite"/>
    </source>
</evidence>
<comment type="caution">
    <text evidence="6">The sequence shown here is derived from an EMBL/GenBank/DDBJ whole genome shotgun (WGS) entry which is preliminary data.</text>
</comment>
<accession>A0ABV3FQD5</accession>
<protein>
    <submittedName>
        <fullName evidence="6">Cupredoxin family copper-binding protein</fullName>
    </submittedName>
</protein>
<gene>
    <name evidence="6" type="ORF">AB0I48_08405</name>
</gene>
<dbReference type="InterPro" id="IPR008972">
    <property type="entry name" value="Cupredoxin"/>
</dbReference>
<dbReference type="Pfam" id="PF00127">
    <property type="entry name" value="Copper-bind"/>
    <property type="match status" value="1"/>
</dbReference>
<evidence type="ECO:0000259" key="5">
    <source>
        <dbReference type="Pfam" id="PF00127"/>
    </source>
</evidence>
<dbReference type="Gene3D" id="2.60.40.420">
    <property type="entry name" value="Cupredoxins - blue copper proteins"/>
    <property type="match status" value="1"/>
</dbReference>
<dbReference type="PANTHER" id="PTHR36507:SF1">
    <property type="entry name" value="BLL1555 PROTEIN"/>
    <property type="match status" value="1"/>
</dbReference>
<dbReference type="Proteomes" id="UP001551695">
    <property type="component" value="Unassembled WGS sequence"/>
</dbReference>
<feature type="chain" id="PRO_5045807764" evidence="4">
    <location>
        <begin position="20"/>
        <end position="141"/>
    </location>
</feature>